<dbReference type="AlphaFoldDB" id="A0A423PPV0"/>
<comment type="caution">
    <text evidence="3">The sequence shown here is derived from an EMBL/GenBank/DDBJ whole genome shotgun (WGS) entry which is preliminary data.</text>
</comment>
<dbReference type="InterPro" id="IPR020904">
    <property type="entry name" value="Sc_DH/Rdtase_CS"/>
</dbReference>
<evidence type="ECO:0000256" key="1">
    <source>
        <dbReference type="ARBA" id="ARBA00006484"/>
    </source>
</evidence>
<evidence type="ECO:0000313" key="3">
    <source>
        <dbReference type="EMBL" id="ROO27613.1"/>
    </source>
</evidence>
<evidence type="ECO:0000313" key="4">
    <source>
        <dbReference type="Proteomes" id="UP000283993"/>
    </source>
</evidence>
<dbReference type="InterPro" id="IPR057326">
    <property type="entry name" value="KR_dom"/>
</dbReference>
<dbReference type="FunFam" id="3.40.50.720:FF:000084">
    <property type="entry name" value="Short-chain dehydrogenase reductase"/>
    <property type="match status" value="1"/>
</dbReference>
<dbReference type="InterPro" id="IPR036291">
    <property type="entry name" value="NAD(P)-bd_dom_sf"/>
</dbReference>
<dbReference type="SMART" id="SM00822">
    <property type="entry name" value="PKS_KR"/>
    <property type="match status" value="1"/>
</dbReference>
<evidence type="ECO:0000259" key="2">
    <source>
        <dbReference type="SMART" id="SM00822"/>
    </source>
</evidence>
<proteinExistence type="inferred from homology"/>
<dbReference type="NCBIfam" id="NF005559">
    <property type="entry name" value="PRK07231.1"/>
    <property type="match status" value="1"/>
</dbReference>
<name>A0A423PPV0_9GAMM</name>
<dbReference type="PANTHER" id="PTHR42760">
    <property type="entry name" value="SHORT-CHAIN DEHYDROGENASES/REDUCTASES FAMILY MEMBER"/>
    <property type="match status" value="1"/>
</dbReference>
<feature type="domain" description="Ketoreductase" evidence="2">
    <location>
        <begin position="13"/>
        <end position="204"/>
    </location>
</feature>
<dbReference type="PRINTS" id="PR00080">
    <property type="entry name" value="SDRFAMILY"/>
</dbReference>
<dbReference type="Gene3D" id="3.40.50.720">
    <property type="entry name" value="NAD(P)-binding Rossmann-like Domain"/>
    <property type="match status" value="1"/>
</dbReference>
<dbReference type="RefSeq" id="WP_123630808.1">
    <property type="nucleotide sequence ID" value="NZ_AYKH01000012.1"/>
</dbReference>
<dbReference type="GO" id="GO:0016616">
    <property type="term" value="F:oxidoreductase activity, acting on the CH-OH group of donors, NAD or NADP as acceptor"/>
    <property type="evidence" value="ECO:0007669"/>
    <property type="project" value="UniProtKB-ARBA"/>
</dbReference>
<dbReference type="PROSITE" id="PS00061">
    <property type="entry name" value="ADH_SHORT"/>
    <property type="match status" value="1"/>
</dbReference>
<dbReference type="PANTHER" id="PTHR42760:SF124">
    <property type="entry name" value="SHORT-CHAIN DEHYDROGENASE_REDUCTASE"/>
    <property type="match status" value="1"/>
</dbReference>
<organism evidence="3 4">
    <name type="scientific">Salinisphaera orenii MK-B5</name>
    <dbReference type="NCBI Taxonomy" id="856730"/>
    <lineage>
        <taxon>Bacteria</taxon>
        <taxon>Pseudomonadati</taxon>
        <taxon>Pseudomonadota</taxon>
        <taxon>Gammaproteobacteria</taxon>
        <taxon>Salinisphaerales</taxon>
        <taxon>Salinisphaeraceae</taxon>
        <taxon>Salinisphaera</taxon>
    </lineage>
</organism>
<dbReference type="EMBL" id="AYKH01000012">
    <property type="protein sequence ID" value="ROO27613.1"/>
    <property type="molecule type" value="Genomic_DNA"/>
</dbReference>
<protein>
    <submittedName>
        <fullName evidence="3">Dehydrogenase</fullName>
    </submittedName>
</protein>
<accession>A0A423PPV0</accession>
<dbReference type="InterPro" id="IPR002347">
    <property type="entry name" value="SDR_fam"/>
</dbReference>
<reference evidence="3 4" key="1">
    <citation type="submission" date="2013-10" db="EMBL/GenBank/DDBJ databases">
        <title>Salinisphaera orenii MK-B5 Genome Sequencing.</title>
        <authorList>
            <person name="Lai Q."/>
            <person name="Li C."/>
            <person name="Shao Z."/>
        </authorList>
    </citation>
    <scope>NUCLEOTIDE SEQUENCE [LARGE SCALE GENOMIC DNA]</scope>
    <source>
        <strain evidence="3 4">MK-B5</strain>
    </source>
</reference>
<comment type="similarity">
    <text evidence="1">Belongs to the short-chain dehydrogenases/reductases (SDR) family.</text>
</comment>
<gene>
    <name evidence="3" type="ORF">SAOR_07075</name>
</gene>
<dbReference type="Pfam" id="PF13561">
    <property type="entry name" value="adh_short_C2"/>
    <property type="match status" value="1"/>
</dbReference>
<dbReference type="SUPFAM" id="SSF51735">
    <property type="entry name" value="NAD(P)-binding Rossmann-fold domains"/>
    <property type="match status" value="1"/>
</dbReference>
<dbReference type="PRINTS" id="PR00081">
    <property type="entry name" value="GDHRDH"/>
</dbReference>
<keyword evidence="4" id="KW-1185">Reference proteome</keyword>
<sequence length="272" mass="28076">MGNSGSLFSLRDKVVLVTGGGRGLGAAMGKLFADAGAEVMLSDVLAKEGEEIAKEICDMGGTAKFVHHDVTVEPEWESAIAATVRAFGRVDILVNNAGIEHMVLASEESVSAFRRLMEVNVTGVFLGCKHAIRAMSPDGASGHGGSIINMSSIAGKVGMPAVTAYCASKGAVSLMTKSLAVECGLLKNGIRVNSIHPGVVWTDMGSALPEQLVNVGLAPNPEAARHMFLSGHPIGRFGSVPDVASAALYLASDAASWMTGSEFVVDGGYTAQ</sequence>
<dbReference type="Proteomes" id="UP000283993">
    <property type="component" value="Unassembled WGS sequence"/>
</dbReference>